<sequence length="548" mass="63220">MNLNIDKAKKELILRAYERGITKPRDFMILKNEISEEFKVDSLPNYGLTQIYEKLVKDKNIKTNKGLEKLLRKAKVRTLSGVAVVSVLTKPYACPGNCLYCPTEKDMPKSYLSNEPAVMRAILCEFDPYRQVIMRLEALKKAGHSTDKIELIIMGGSFNSLPLDYQYWFVGECFRACNHFAQKNQKSNLKNQNLGVASRQYLIFNIQLKTEQIKNEKARSRIIGLTLETRPDLINEKELLKFREMGCTRIEIGVQSIYDDILKKNKRGHGVKEIIEATKLMKDFGFKISYHMMPGLYGSSPKKDLEMFKELFSNSDFQPDQLKIYPCVVVKDSELYDLWKMGKYKPYTPKQLEDLLCDIKKIIPPYIRISRLIRDIPEESILAGNKITNLRQVIDNRSQKEGWRCQCIRCREIRDKESFNHINKKTKLKTNRIEYNASGGKEVFLELVDNDYHLYALLRLRIVETQNFASLPGAIIREIHTYGEAIDVGKKGEASQHKGLGQKLIIEAEKIAKEMGCDKIAVISGVGVRGYYKKLGYNLEDTYMVKKL</sequence>
<keyword evidence="5" id="KW-0808">Transferase</keyword>
<dbReference type="PANTHER" id="PTHR11135">
    <property type="entry name" value="HISTONE ACETYLTRANSFERASE-RELATED"/>
    <property type="match status" value="1"/>
</dbReference>
<proteinExistence type="inferred from homology"/>
<evidence type="ECO:0000256" key="11">
    <source>
        <dbReference type="ARBA" id="ARBA00023014"/>
    </source>
</evidence>
<comment type="caution">
    <text evidence="18">The sequence shown here is derived from an EMBL/GenBank/DDBJ whole genome shotgun (WGS) entry which is preliminary data.</text>
</comment>
<dbReference type="GO" id="GO:0051539">
    <property type="term" value="F:4 iron, 4 sulfur cluster binding"/>
    <property type="evidence" value="ECO:0007669"/>
    <property type="project" value="UniProtKB-KW"/>
</dbReference>
<keyword evidence="10 15" id="KW-0408">Iron</keyword>
<name>A0A7C4M0E3_UNCC3</name>
<feature type="binding site" evidence="15">
    <location>
        <position position="101"/>
    </location>
    <ligand>
        <name>[4Fe-4S] cluster</name>
        <dbReference type="ChEBI" id="CHEBI:49883"/>
        <note>4Fe-4S-S-AdoMet</note>
    </ligand>
</feature>
<dbReference type="NCBIfam" id="TIGR01211">
    <property type="entry name" value="ELP3"/>
    <property type="match status" value="1"/>
</dbReference>
<dbReference type="CDD" id="cd01335">
    <property type="entry name" value="Radical_SAM"/>
    <property type="match status" value="1"/>
</dbReference>
<evidence type="ECO:0000256" key="7">
    <source>
        <dbReference type="ARBA" id="ARBA00022694"/>
    </source>
</evidence>
<dbReference type="PROSITE" id="PS51186">
    <property type="entry name" value="GNAT"/>
    <property type="match status" value="1"/>
</dbReference>
<dbReference type="GO" id="GO:0000049">
    <property type="term" value="F:tRNA binding"/>
    <property type="evidence" value="ECO:0007669"/>
    <property type="project" value="UniProtKB-KW"/>
</dbReference>
<dbReference type="InterPro" id="IPR000182">
    <property type="entry name" value="GNAT_dom"/>
</dbReference>
<evidence type="ECO:0000256" key="8">
    <source>
        <dbReference type="ARBA" id="ARBA00022723"/>
    </source>
</evidence>
<evidence type="ECO:0000256" key="3">
    <source>
        <dbReference type="ARBA" id="ARBA00022485"/>
    </source>
</evidence>
<dbReference type="GO" id="GO:0002926">
    <property type="term" value="P:tRNA wobble base 5-methoxycarbonylmethyl-2-thiouridinylation"/>
    <property type="evidence" value="ECO:0007669"/>
    <property type="project" value="TreeGrafter"/>
</dbReference>
<dbReference type="EMBL" id="DSYQ01000004">
    <property type="protein sequence ID" value="HGT70887.1"/>
    <property type="molecule type" value="Genomic_DNA"/>
</dbReference>
<evidence type="ECO:0000259" key="17">
    <source>
        <dbReference type="PROSITE" id="PS51918"/>
    </source>
</evidence>
<dbReference type="InterPro" id="IPR032432">
    <property type="entry name" value="Radical_SAM_C"/>
</dbReference>
<dbReference type="GO" id="GO:0005737">
    <property type="term" value="C:cytoplasm"/>
    <property type="evidence" value="ECO:0007669"/>
    <property type="project" value="TreeGrafter"/>
</dbReference>
<evidence type="ECO:0000259" key="16">
    <source>
        <dbReference type="PROSITE" id="PS51186"/>
    </source>
</evidence>
<keyword evidence="6" id="KW-0949">S-adenosyl-L-methionine</keyword>
<gene>
    <name evidence="18" type="ORF">ENT43_01355</name>
</gene>
<evidence type="ECO:0000256" key="15">
    <source>
        <dbReference type="PIRSR" id="PIRSR005669-1"/>
    </source>
</evidence>
<dbReference type="Gene3D" id="3.20.20.70">
    <property type="entry name" value="Aldolase class I"/>
    <property type="match status" value="1"/>
</dbReference>
<dbReference type="Pfam" id="PF04055">
    <property type="entry name" value="Radical_SAM"/>
    <property type="match status" value="1"/>
</dbReference>
<organism evidence="18">
    <name type="scientific">candidate division CPR3 bacterium</name>
    <dbReference type="NCBI Taxonomy" id="2268181"/>
    <lineage>
        <taxon>Bacteria</taxon>
        <taxon>Bacteria division CPR3</taxon>
    </lineage>
</organism>
<dbReference type="InterPro" id="IPR013785">
    <property type="entry name" value="Aldolase_TIM"/>
</dbReference>
<keyword evidence="12" id="KW-0012">Acyltransferase</keyword>
<evidence type="ECO:0000256" key="12">
    <source>
        <dbReference type="ARBA" id="ARBA00023315"/>
    </source>
</evidence>
<feature type="binding site" evidence="15">
    <location>
        <position position="98"/>
    </location>
    <ligand>
        <name>[4Fe-4S] cluster</name>
        <dbReference type="ChEBI" id="CHEBI:49883"/>
        <note>4Fe-4S-S-AdoMet</note>
    </ligand>
</feature>
<dbReference type="SFLD" id="SFLDS00029">
    <property type="entry name" value="Radical_SAM"/>
    <property type="match status" value="1"/>
</dbReference>
<keyword evidence="4" id="KW-0820">tRNA-binding</keyword>
<comment type="catalytic activity">
    <reaction evidence="14">
        <text>uridine(34) in tRNA + acetyl-CoA + S-adenosyl-L-methionine + H2O = 5-(carboxymethyl)uridine(34) in tRNA + 5'-deoxyadenosine + L-methionine + CoA + 2 H(+)</text>
        <dbReference type="Rhea" id="RHEA:61020"/>
        <dbReference type="Rhea" id="RHEA-COMP:10407"/>
        <dbReference type="Rhea" id="RHEA-COMP:11727"/>
        <dbReference type="ChEBI" id="CHEBI:15377"/>
        <dbReference type="ChEBI" id="CHEBI:15378"/>
        <dbReference type="ChEBI" id="CHEBI:17319"/>
        <dbReference type="ChEBI" id="CHEBI:57287"/>
        <dbReference type="ChEBI" id="CHEBI:57288"/>
        <dbReference type="ChEBI" id="CHEBI:57844"/>
        <dbReference type="ChEBI" id="CHEBI:59789"/>
        <dbReference type="ChEBI" id="CHEBI:65315"/>
        <dbReference type="ChEBI" id="CHEBI:74882"/>
        <dbReference type="EC" id="2.3.1.311"/>
    </reaction>
    <physiologicalReaction direction="left-to-right" evidence="14">
        <dbReference type="Rhea" id="RHEA:61021"/>
    </physiologicalReaction>
</comment>
<evidence type="ECO:0000256" key="10">
    <source>
        <dbReference type="ARBA" id="ARBA00023004"/>
    </source>
</evidence>
<feature type="binding site" evidence="15">
    <location>
        <position position="94"/>
    </location>
    <ligand>
        <name>[4Fe-4S] cluster</name>
        <dbReference type="ChEBI" id="CHEBI:49883"/>
        <note>4Fe-4S-S-AdoMet</note>
    </ligand>
</feature>
<dbReference type="InterPro" id="IPR016181">
    <property type="entry name" value="Acyl_CoA_acyltransferase"/>
</dbReference>
<dbReference type="SUPFAM" id="SSF102114">
    <property type="entry name" value="Radical SAM enzymes"/>
    <property type="match status" value="1"/>
</dbReference>
<dbReference type="GO" id="GO:0046872">
    <property type="term" value="F:metal ion binding"/>
    <property type="evidence" value="ECO:0007669"/>
    <property type="project" value="UniProtKB-KW"/>
</dbReference>
<dbReference type="SMART" id="SM00729">
    <property type="entry name" value="Elp3"/>
    <property type="match status" value="1"/>
</dbReference>
<comment type="cofactor">
    <cofactor evidence="15">
        <name>[4Fe-4S] cluster</name>
        <dbReference type="ChEBI" id="CHEBI:49883"/>
    </cofactor>
    <text evidence="15">Binds 1 [4Fe-4S] cluster. The cluster is coordinated with 3 cysteines and an exchangeable S-adenosyl-L-methionine.</text>
</comment>
<dbReference type="InterPro" id="IPR039661">
    <property type="entry name" value="ELP3"/>
</dbReference>
<dbReference type="GO" id="GO:0106261">
    <property type="term" value="F:tRNA uridine(34) acetyltransferase activity"/>
    <property type="evidence" value="ECO:0007669"/>
    <property type="project" value="UniProtKB-EC"/>
</dbReference>
<evidence type="ECO:0000256" key="6">
    <source>
        <dbReference type="ARBA" id="ARBA00022691"/>
    </source>
</evidence>
<evidence type="ECO:0000256" key="13">
    <source>
        <dbReference type="ARBA" id="ARBA00044771"/>
    </source>
</evidence>
<keyword evidence="7" id="KW-0819">tRNA processing</keyword>
<keyword evidence="11 15" id="KW-0411">Iron-sulfur</keyword>
<dbReference type="SFLD" id="SFLDF00344">
    <property type="entry name" value="ELP3-like"/>
    <property type="match status" value="1"/>
</dbReference>
<dbReference type="SUPFAM" id="SSF55729">
    <property type="entry name" value="Acyl-CoA N-acyltransferases (Nat)"/>
    <property type="match status" value="1"/>
</dbReference>
<dbReference type="InterPro" id="IPR006638">
    <property type="entry name" value="Elp3/MiaA/NifB-like_rSAM"/>
</dbReference>
<comment type="similarity">
    <text evidence="2">Belongs to the ELP3 family.</text>
</comment>
<evidence type="ECO:0000256" key="14">
    <source>
        <dbReference type="ARBA" id="ARBA00047372"/>
    </source>
</evidence>
<dbReference type="CDD" id="cd04301">
    <property type="entry name" value="NAT_SF"/>
    <property type="match status" value="1"/>
</dbReference>
<dbReference type="PROSITE" id="PS51918">
    <property type="entry name" value="RADICAL_SAM"/>
    <property type="match status" value="1"/>
</dbReference>
<keyword evidence="9" id="KW-0694">RNA-binding</keyword>
<dbReference type="InterPro" id="IPR034687">
    <property type="entry name" value="ELP3-like"/>
</dbReference>
<comment type="pathway">
    <text evidence="1">tRNA modification.</text>
</comment>
<dbReference type="EC" id="2.3.1.311" evidence="13"/>
<dbReference type="PANTHER" id="PTHR11135:SF2">
    <property type="entry name" value="ELONGATOR COMPLEX PROTEIN 3"/>
    <property type="match status" value="1"/>
</dbReference>
<dbReference type="InterPro" id="IPR007197">
    <property type="entry name" value="rSAM"/>
</dbReference>
<evidence type="ECO:0000256" key="4">
    <source>
        <dbReference type="ARBA" id="ARBA00022555"/>
    </source>
</evidence>
<dbReference type="GO" id="GO:0033588">
    <property type="term" value="C:elongator holoenzyme complex"/>
    <property type="evidence" value="ECO:0007669"/>
    <property type="project" value="TreeGrafter"/>
</dbReference>
<dbReference type="Gene3D" id="3.40.630.30">
    <property type="match status" value="1"/>
</dbReference>
<feature type="domain" description="Radical SAM core" evidence="17">
    <location>
        <begin position="79"/>
        <end position="379"/>
    </location>
</feature>
<evidence type="ECO:0000256" key="1">
    <source>
        <dbReference type="ARBA" id="ARBA00005217"/>
    </source>
</evidence>
<evidence type="ECO:0000256" key="2">
    <source>
        <dbReference type="ARBA" id="ARBA00005494"/>
    </source>
</evidence>
<keyword evidence="3" id="KW-0004">4Fe-4S</keyword>
<evidence type="ECO:0000313" key="18">
    <source>
        <dbReference type="EMBL" id="HGT70887.1"/>
    </source>
</evidence>
<reference evidence="18" key="1">
    <citation type="journal article" date="2020" name="mSystems">
        <title>Genome- and Community-Level Interaction Insights into Carbon Utilization and Element Cycling Functions of Hydrothermarchaeota in Hydrothermal Sediment.</title>
        <authorList>
            <person name="Zhou Z."/>
            <person name="Liu Y."/>
            <person name="Xu W."/>
            <person name="Pan J."/>
            <person name="Luo Z.H."/>
            <person name="Li M."/>
        </authorList>
    </citation>
    <scope>NUCLEOTIDE SEQUENCE [LARGE SCALE GENOMIC DNA]</scope>
    <source>
        <strain evidence="18">SpSt-579</strain>
    </source>
</reference>
<dbReference type="Pfam" id="PF16199">
    <property type="entry name" value="Radical_SAM_C"/>
    <property type="match status" value="1"/>
</dbReference>
<protein>
    <recommendedName>
        <fullName evidence="13">tRNA carboxymethyluridine synthase</fullName>
        <ecNumber evidence="13">2.3.1.311</ecNumber>
    </recommendedName>
</protein>
<feature type="domain" description="N-acetyltransferase" evidence="16">
    <location>
        <begin position="411"/>
        <end position="548"/>
    </location>
</feature>
<dbReference type="Pfam" id="PF00583">
    <property type="entry name" value="Acetyltransf_1"/>
    <property type="match status" value="1"/>
</dbReference>
<dbReference type="InterPro" id="IPR058240">
    <property type="entry name" value="rSAM_sf"/>
</dbReference>
<evidence type="ECO:0000256" key="9">
    <source>
        <dbReference type="ARBA" id="ARBA00022884"/>
    </source>
</evidence>
<evidence type="ECO:0000256" key="5">
    <source>
        <dbReference type="ARBA" id="ARBA00022679"/>
    </source>
</evidence>
<dbReference type="SFLD" id="SFLDG01086">
    <property type="entry name" value="elongater_protein-like"/>
    <property type="match status" value="1"/>
</dbReference>
<dbReference type="PIRSF" id="PIRSF005669">
    <property type="entry name" value="Hist_AcTrfase_ELP3"/>
    <property type="match status" value="1"/>
</dbReference>
<accession>A0A7C4M0E3</accession>
<keyword evidence="8 15" id="KW-0479">Metal-binding</keyword>
<dbReference type="AlphaFoldDB" id="A0A7C4M0E3"/>